<dbReference type="Gene3D" id="3.40.50.2020">
    <property type="match status" value="1"/>
</dbReference>
<evidence type="ECO:0000256" key="6">
    <source>
        <dbReference type="ARBA" id="ARBA00011738"/>
    </source>
</evidence>
<dbReference type="FunFam" id="3.40.50.2020:FF:000004">
    <property type="entry name" value="Adenine phosphoribosyltransferase"/>
    <property type="match status" value="1"/>
</dbReference>
<keyword evidence="9 12" id="KW-0328">Glycosyltransferase</keyword>
<keyword evidence="8 12" id="KW-0963">Cytoplasm</keyword>
<protein>
    <recommendedName>
        <fullName evidence="7 12">Adenine phosphoribosyltransferase</fullName>
        <shortName evidence="12">APRT</shortName>
        <ecNumber evidence="7 12">2.4.2.7</ecNumber>
    </recommendedName>
</protein>
<comment type="catalytic activity">
    <reaction evidence="1 12">
        <text>AMP + diphosphate = 5-phospho-alpha-D-ribose 1-diphosphate + adenine</text>
        <dbReference type="Rhea" id="RHEA:16609"/>
        <dbReference type="ChEBI" id="CHEBI:16708"/>
        <dbReference type="ChEBI" id="CHEBI:33019"/>
        <dbReference type="ChEBI" id="CHEBI:58017"/>
        <dbReference type="ChEBI" id="CHEBI:456215"/>
        <dbReference type="EC" id="2.4.2.7"/>
    </reaction>
</comment>
<dbReference type="GO" id="GO:0002055">
    <property type="term" value="F:adenine binding"/>
    <property type="evidence" value="ECO:0007669"/>
    <property type="project" value="TreeGrafter"/>
</dbReference>
<evidence type="ECO:0000256" key="2">
    <source>
        <dbReference type="ARBA" id="ARBA00003968"/>
    </source>
</evidence>
<evidence type="ECO:0000313" key="15">
    <source>
        <dbReference type="Proteomes" id="UP000176633"/>
    </source>
</evidence>
<dbReference type="GO" id="GO:0016208">
    <property type="term" value="F:AMP binding"/>
    <property type="evidence" value="ECO:0007669"/>
    <property type="project" value="TreeGrafter"/>
</dbReference>
<dbReference type="PANTHER" id="PTHR32315:SF3">
    <property type="entry name" value="ADENINE PHOSPHORIBOSYLTRANSFERASE"/>
    <property type="match status" value="1"/>
</dbReference>
<accession>A0A1F6C1D7</accession>
<evidence type="ECO:0000256" key="8">
    <source>
        <dbReference type="ARBA" id="ARBA00022490"/>
    </source>
</evidence>
<comment type="caution">
    <text evidence="14">The sequence shown here is derived from an EMBL/GenBank/DDBJ whole genome shotgun (WGS) entry which is preliminary data.</text>
</comment>
<comment type="subunit">
    <text evidence="6 12">Homodimer.</text>
</comment>
<dbReference type="InterPro" id="IPR050054">
    <property type="entry name" value="UPRTase/APRTase"/>
</dbReference>
<organism evidence="14 15">
    <name type="scientific">Candidatus Jorgensenbacteria bacterium RIFCSPLOWO2_12_FULL_42_11</name>
    <dbReference type="NCBI Taxonomy" id="1798473"/>
    <lineage>
        <taxon>Bacteria</taxon>
        <taxon>Candidatus Joergenseniibacteriota</taxon>
    </lineage>
</organism>
<comment type="similarity">
    <text evidence="5 12">Belongs to the purine/pyrimidine phosphoribosyltransferase family.</text>
</comment>
<evidence type="ECO:0000256" key="10">
    <source>
        <dbReference type="ARBA" id="ARBA00022679"/>
    </source>
</evidence>
<dbReference type="NCBIfam" id="TIGR01090">
    <property type="entry name" value="apt"/>
    <property type="match status" value="1"/>
</dbReference>
<evidence type="ECO:0000256" key="4">
    <source>
        <dbReference type="ARBA" id="ARBA00004659"/>
    </source>
</evidence>
<dbReference type="EC" id="2.4.2.7" evidence="7 12"/>
<keyword evidence="10 12" id="KW-0808">Transferase</keyword>
<dbReference type="NCBIfam" id="NF002636">
    <property type="entry name" value="PRK02304.1-5"/>
    <property type="match status" value="1"/>
</dbReference>
<evidence type="ECO:0000256" key="1">
    <source>
        <dbReference type="ARBA" id="ARBA00000868"/>
    </source>
</evidence>
<dbReference type="GO" id="GO:0044209">
    <property type="term" value="P:AMP salvage"/>
    <property type="evidence" value="ECO:0007669"/>
    <property type="project" value="UniProtKB-UniRule"/>
</dbReference>
<dbReference type="Proteomes" id="UP000176633">
    <property type="component" value="Unassembled WGS sequence"/>
</dbReference>
<evidence type="ECO:0000256" key="5">
    <source>
        <dbReference type="ARBA" id="ARBA00008391"/>
    </source>
</evidence>
<dbReference type="GO" id="GO:0005737">
    <property type="term" value="C:cytoplasm"/>
    <property type="evidence" value="ECO:0007669"/>
    <property type="project" value="UniProtKB-SubCell"/>
</dbReference>
<feature type="domain" description="Phosphoribosyltransferase" evidence="13">
    <location>
        <begin position="30"/>
        <end position="152"/>
    </location>
</feature>
<evidence type="ECO:0000256" key="12">
    <source>
        <dbReference type="HAMAP-Rule" id="MF_00004"/>
    </source>
</evidence>
<evidence type="ECO:0000256" key="7">
    <source>
        <dbReference type="ARBA" id="ARBA00011893"/>
    </source>
</evidence>
<dbReference type="STRING" id="1798473.A3G50_00540"/>
<reference evidence="14 15" key="1">
    <citation type="journal article" date="2016" name="Nat. Commun.">
        <title>Thousands of microbial genomes shed light on interconnected biogeochemical processes in an aquifer system.</title>
        <authorList>
            <person name="Anantharaman K."/>
            <person name="Brown C.T."/>
            <person name="Hug L.A."/>
            <person name="Sharon I."/>
            <person name="Castelle C.J."/>
            <person name="Probst A.J."/>
            <person name="Thomas B.C."/>
            <person name="Singh A."/>
            <person name="Wilkins M.J."/>
            <person name="Karaoz U."/>
            <person name="Brodie E.L."/>
            <person name="Williams K.H."/>
            <person name="Hubbard S.S."/>
            <person name="Banfield J.F."/>
        </authorList>
    </citation>
    <scope>NUCLEOTIDE SEQUENCE [LARGE SCALE GENOMIC DNA]</scope>
</reference>
<dbReference type="HAMAP" id="MF_00004">
    <property type="entry name" value="Aden_phosphoribosyltr"/>
    <property type="match status" value="1"/>
</dbReference>
<dbReference type="UniPathway" id="UPA00588">
    <property type="reaction ID" value="UER00646"/>
</dbReference>
<evidence type="ECO:0000313" key="14">
    <source>
        <dbReference type="EMBL" id="OGG42842.1"/>
    </source>
</evidence>
<dbReference type="Pfam" id="PF00156">
    <property type="entry name" value="Pribosyltran"/>
    <property type="match status" value="1"/>
</dbReference>
<comment type="function">
    <text evidence="2 12">Catalyzes a salvage reaction resulting in the formation of AMP, that is energically less costly than de novo synthesis.</text>
</comment>
<keyword evidence="11 12" id="KW-0660">Purine salvage</keyword>
<dbReference type="InterPro" id="IPR005764">
    <property type="entry name" value="Ade_phspho_trans"/>
</dbReference>
<dbReference type="CDD" id="cd06223">
    <property type="entry name" value="PRTases_typeI"/>
    <property type="match status" value="1"/>
</dbReference>
<dbReference type="PANTHER" id="PTHR32315">
    <property type="entry name" value="ADENINE PHOSPHORIBOSYLTRANSFERASE"/>
    <property type="match status" value="1"/>
</dbReference>
<dbReference type="EMBL" id="MFKM01000036">
    <property type="protein sequence ID" value="OGG42842.1"/>
    <property type="molecule type" value="Genomic_DNA"/>
</dbReference>
<dbReference type="GO" id="GO:0003999">
    <property type="term" value="F:adenine phosphoribosyltransferase activity"/>
    <property type="evidence" value="ECO:0007669"/>
    <property type="project" value="UniProtKB-UniRule"/>
</dbReference>
<comment type="pathway">
    <text evidence="4 12">Purine metabolism; AMP biosynthesis via salvage pathway; AMP from adenine: step 1/1.</text>
</comment>
<evidence type="ECO:0000256" key="3">
    <source>
        <dbReference type="ARBA" id="ARBA00004496"/>
    </source>
</evidence>
<evidence type="ECO:0000259" key="13">
    <source>
        <dbReference type="Pfam" id="PF00156"/>
    </source>
</evidence>
<gene>
    <name evidence="12" type="primary">apt</name>
    <name evidence="14" type="ORF">A3G50_00540</name>
</gene>
<dbReference type="GO" id="GO:0006166">
    <property type="term" value="P:purine ribonucleoside salvage"/>
    <property type="evidence" value="ECO:0007669"/>
    <property type="project" value="UniProtKB-UniRule"/>
</dbReference>
<proteinExistence type="inferred from homology"/>
<evidence type="ECO:0000256" key="11">
    <source>
        <dbReference type="ARBA" id="ARBA00022726"/>
    </source>
</evidence>
<dbReference type="AlphaFoldDB" id="A0A1F6C1D7"/>
<evidence type="ECO:0000256" key="9">
    <source>
        <dbReference type="ARBA" id="ARBA00022676"/>
    </source>
</evidence>
<dbReference type="NCBIfam" id="NF002634">
    <property type="entry name" value="PRK02304.1-3"/>
    <property type="match status" value="1"/>
</dbReference>
<comment type="subcellular location">
    <subcellularLocation>
        <location evidence="3 12">Cytoplasm</location>
    </subcellularLocation>
</comment>
<dbReference type="GO" id="GO:0006168">
    <property type="term" value="P:adenine salvage"/>
    <property type="evidence" value="ECO:0007669"/>
    <property type="project" value="InterPro"/>
</dbReference>
<dbReference type="InterPro" id="IPR029057">
    <property type="entry name" value="PRTase-like"/>
</dbReference>
<name>A0A1F6C1D7_9BACT</name>
<sequence>MNIVDLKSKIREIPDWPQKGINFKDITPLLEDAESFKFAIDKLAEFFSDKGVEKVVGIDARGFLLASAVAYKLGAGVAIVRKKGKLPHETIIREYELEYGKNAIEMHKDAVKPKEKVVIIDDVLATGGTAKAAADLVEMLGGNIIGLGFLIDLTFLKGKEKLAKYNAFSLICC</sequence>
<dbReference type="SUPFAM" id="SSF53271">
    <property type="entry name" value="PRTase-like"/>
    <property type="match status" value="1"/>
</dbReference>
<dbReference type="InterPro" id="IPR000836">
    <property type="entry name" value="PRTase_dom"/>
</dbReference>